<dbReference type="Gene3D" id="1.25.40.20">
    <property type="entry name" value="Ankyrin repeat-containing domain"/>
    <property type="match status" value="3"/>
</dbReference>
<dbReference type="PANTHER" id="PTHR24123">
    <property type="entry name" value="ANKYRIN REPEAT-CONTAINING"/>
    <property type="match status" value="1"/>
</dbReference>
<feature type="repeat" description="ANK" evidence="3">
    <location>
        <begin position="653"/>
        <end position="685"/>
    </location>
</feature>
<keyword evidence="6" id="KW-1185">Reference proteome</keyword>
<dbReference type="HOGENOM" id="CLU_359800_0_0_1"/>
<dbReference type="Pfam" id="PF12796">
    <property type="entry name" value="Ank_2"/>
    <property type="match status" value="4"/>
</dbReference>
<dbReference type="SMART" id="SM00248">
    <property type="entry name" value="ANK"/>
    <property type="match status" value="11"/>
</dbReference>
<dbReference type="InterPro" id="IPR036770">
    <property type="entry name" value="Ankyrin_rpt-contain_sf"/>
</dbReference>
<evidence type="ECO:0000256" key="3">
    <source>
        <dbReference type="PROSITE-ProRule" id="PRU00023"/>
    </source>
</evidence>
<dbReference type="PRINTS" id="PR01415">
    <property type="entry name" value="ANKYRIN"/>
</dbReference>
<evidence type="ECO:0000256" key="2">
    <source>
        <dbReference type="ARBA" id="ARBA00023043"/>
    </source>
</evidence>
<dbReference type="InterPro" id="IPR051165">
    <property type="entry name" value="Multifunctional_ANK_Repeat"/>
</dbReference>
<dbReference type="Proteomes" id="UP000053789">
    <property type="component" value="Unassembled WGS sequence"/>
</dbReference>
<dbReference type="SUPFAM" id="SSF48403">
    <property type="entry name" value="Ankyrin repeat"/>
    <property type="match status" value="2"/>
</dbReference>
<feature type="repeat" description="ANK" evidence="3">
    <location>
        <begin position="688"/>
        <end position="711"/>
    </location>
</feature>
<dbReference type="PROSITE" id="PS50088">
    <property type="entry name" value="ANK_REPEAT"/>
    <property type="match status" value="7"/>
</dbReference>
<feature type="compositionally biased region" description="Basic and acidic residues" evidence="4">
    <location>
        <begin position="768"/>
        <end position="778"/>
    </location>
</feature>
<protein>
    <recommendedName>
        <fullName evidence="7">Clr5 domain-containing protein</fullName>
    </recommendedName>
</protein>
<feature type="region of interest" description="Disordered" evidence="4">
    <location>
        <begin position="753"/>
        <end position="778"/>
    </location>
</feature>
<feature type="repeat" description="ANK" evidence="3">
    <location>
        <begin position="264"/>
        <end position="296"/>
    </location>
</feature>
<evidence type="ECO:0000313" key="6">
    <source>
        <dbReference type="Proteomes" id="UP000053789"/>
    </source>
</evidence>
<evidence type="ECO:0000313" key="5">
    <source>
        <dbReference type="EMBL" id="KIW88259.1"/>
    </source>
</evidence>
<dbReference type="VEuPathDB" id="FungiDB:Z519_11370"/>
<feature type="repeat" description="ANK" evidence="3">
    <location>
        <begin position="186"/>
        <end position="214"/>
    </location>
</feature>
<feature type="repeat" description="ANK" evidence="3">
    <location>
        <begin position="334"/>
        <end position="366"/>
    </location>
</feature>
<organism evidence="5 6">
    <name type="scientific">Cladophialophora bantiana (strain ATCC 10958 / CBS 173.52 / CDC B-1940 / NIH 8579)</name>
    <name type="common">Xylohypha bantiana</name>
    <dbReference type="NCBI Taxonomy" id="1442370"/>
    <lineage>
        <taxon>Eukaryota</taxon>
        <taxon>Fungi</taxon>
        <taxon>Dikarya</taxon>
        <taxon>Ascomycota</taxon>
        <taxon>Pezizomycotina</taxon>
        <taxon>Eurotiomycetes</taxon>
        <taxon>Chaetothyriomycetidae</taxon>
        <taxon>Chaetothyriales</taxon>
        <taxon>Herpotrichiellaceae</taxon>
        <taxon>Cladophialophora</taxon>
    </lineage>
</organism>
<dbReference type="PANTHER" id="PTHR24123:SF33">
    <property type="entry name" value="PROTEIN HOS4"/>
    <property type="match status" value="1"/>
</dbReference>
<dbReference type="InterPro" id="IPR002110">
    <property type="entry name" value="Ankyrin_rpt"/>
</dbReference>
<feature type="repeat" description="ANK" evidence="3">
    <location>
        <begin position="618"/>
        <end position="650"/>
    </location>
</feature>
<dbReference type="AlphaFoldDB" id="A0A0D2HUP3"/>
<dbReference type="EMBL" id="KN847000">
    <property type="protein sequence ID" value="KIW88259.1"/>
    <property type="molecule type" value="Genomic_DNA"/>
</dbReference>
<feature type="repeat" description="ANK" evidence="3">
    <location>
        <begin position="583"/>
        <end position="615"/>
    </location>
</feature>
<dbReference type="OrthoDB" id="4158298at2759"/>
<sequence length="778" mass="86208">MDSLKRLVHLESPCIWSFEDRLLIYAAQENRYELVDLLKYLWAGHCISSRRIQSFLLKMLLGAIKHRNEAFCLRLLQGKIWNDEDQTIHIDYLIGQGLLRSSSAISAKRISTSCSDARERENPSSAMGCLGRAEGANINAIDGKYEACWNAIGYAINRDDLSLTQFLLRNGAYPEFYGERVKCLPPLLLAAKVGNPDICKLLLQEGADVDSNTYKPIFRPFPLGIHDLIVARDCENLVQAAIYANQTGVLEYLIQHGANQSGSNGCAPLAFAAFTGLREAVEILIRHGAHIHEYSKVNGSKTALQAVCFNGDIDIISILVYAGARISDPACGYAGRRALQSAALSGNIAIVTFLLEMGADVNAPCAPTGCLSTLQAAVLCKEEELEELLLRWCADVNGNIAREDGRTAVVGGRRSRFRVDIRAFDRSRCRPFSCRNGRRKSLLPFYQSNTIWFHEVRPNALRSRNRHRRPPKLWVFSRWKSYTIRRKGKWAMEIVRTILQHSSAIRLSCCGSRKLLDMWDGVDVSFIRTLADRRLGIDTEVEEDPFRDYRSFLQKACQKGSSEALEYLLLGGADPNRPHASDSGSTALQFAVRKGNCDIVKLLLRHGADVNVPAAHNCGRTALKVASEVGDVQFVELLLDHGANVDAPASKYYGVTALQAGAIEGYMPIAQLILAAGADVGAPEAEEDGRTAINGAAEMGRLDMVKLLLDHYQLKDGESLSGICEKAAEYARVDNHWAVVKLLETYQRFQQNQGLNHGTQDEAQLPESRTKRGIDNQV</sequence>
<keyword evidence="1" id="KW-0677">Repeat</keyword>
<dbReference type="GeneID" id="27704298"/>
<dbReference type="PROSITE" id="PS50297">
    <property type="entry name" value="ANK_REP_REGION"/>
    <property type="match status" value="6"/>
</dbReference>
<evidence type="ECO:0000256" key="1">
    <source>
        <dbReference type="ARBA" id="ARBA00022737"/>
    </source>
</evidence>
<name>A0A0D2HUP3_CLAB1</name>
<dbReference type="Pfam" id="PF00023">
    <property type="entry name" value="Ank"/>
    <property type="match status" value="1"/>
</dbReference>
<proteinExistence type="predicted"/>
<feature type="compositionally biased region" description="Polar residues" evidence="4">
    <location>
        <begin position="753"/>
        <end position="762"/>
    </location>
</feature>
<reference evidence="5" key="1">
    <citation type="submission" date="2015-01" db="EMBL/GenBank/DDBJ databases">
        <title>The Genome Sequence of Cladophialophora bantiana CBS 173.52.</title>
        <authorList>
            <consortium name="The Broad Institute Genomics Platform"/>
            <person name="Cuomo C."/>
            <person name="de Hoog S."/>
            <person name="Gorbushina A."/>
            <person name="Stielow B."/>
            <person name="Teixiera M."/>
            <person name="Abouelleil A."/>
            <person name="Chapman S.B."/>
            <person name="Priest M."/>
            <person name="Young S.K."/>
            <person name="Wortman J."/>
            <person name="Nusbaum C."/>
            <person name="Birren B."/>
        </authorList>
    </citation>
    <scope>NUCLEOTIDE SEQUENCE [LARGE SCALE GENOMIC DNA]</scope>
    <source>
        <strain evidence="5">CBS 173.52</strain>
    </source>
</reference>
<accession>A0A0D2HUP3</accession>
<gene>
    <name evidence="5" type="ORF">Z519_11370</name>
</gene>
<dbReference type="RefSeq" id="XP_016614928.1">
    <property type="nucleotide sequence ID" value="XM_016769082.1"/>
</dbReference>
<evidence type="ECO:0008006" key="7">
    <source>
        <dbReference type="Google" id="ProtNLM"/>
    </source>
</evidence>
<evidence type="ECO:0000256" key="4">
    <source>
        <dbReference type="SAM" id="MobiDB-lite"/>
    </source>
</evidence>
<keyword evidence="2 3" id="KW-0040">ANK repeat</keyword>